<dbReference type="Pfam" id="PF00561">
    <property type="entry name" value="Abhydrolase_1"/>
    <property type="match status" value="1"/>
</dbReference>
<accession>A0ABS4WF42</accession>
<dbReference type="RefSeq" id="WP_209907970.1">
    <property type="nucleotide sequence ID" value="NZ_BAAAMI010000008.1"/>
</dbReference>
<name>A0ABS4WF42_9MICC</name>
<evidence type="ECO:0000256" key="1">
    <source>
        <dbReference type="SAM" id="MobiDB-lite"/>
    </source>
</evidence>
<organism evidence="3 4">
    <name type="scientific">Paeniglutamicibacter psychrophenolicus</name>
    <dbReference type="NCBI Taxonomy" id="257454"/>
    <lineage>
        <taxon>Bacteria</taxon>
        <taxon>Bacillati</taxon>
        <taxon>Actinomycetota</taxon>
        <taxon>Actinomycetes</taxon>
        <taxon>Micrococcales</taxon>
        <taxon>Micrococcaceae</taxon>
        <taxon>Paeniglutamicibacter</taxon>
    </lineage>
</organism>
<feature type="domain" description="AB hydrolase-1" evidence="2">
    <location>
        <begin position="38"/>
        <end position="304"/>
    </location>
</feature>
<sequence length="353" mass="37580">MPLSPPQTPRRALKSIHHVHGSEVSCWTYPAPASCRGVILAVHGFRGDHHGLARIIEQLPDYTVIVPDLPGFGSSTPFSGVSAHGAPNVAPEFPAPGEAPETTGPRHDVAGYGEVIGALRGQLGLGPATILLGHSFGTIVAAAYLARHPGSFGQLVLVNPICEPALEGSQALMSRAAGAYYAAGARLPAALGEALLRSRLVTDAMSLAMLKSSDRATRAYVFDQHRRYFSGFTSRSTLREAYAASITATVREVAARINEPTLLVVGEQDELGSVAAQRSLARTFPRATMRVIGDVGHLIHYEKAPEAAALIEEFLGAGHPWVPRGMPRTLYPGDGRRNQPRQPNRSSERSQAG</sequence>
<feature type="compositionally biased region" description="Polar residues" evidence="1">
    <location>
        <begin position="340"/>
        <end position="353"/>
    </location>
</feature>
<dbReference type="InterPro" id="IPR050266">
    <property type="entry name" value="AB_hydrolase_sf"/>
</dbReference>
<dbReference type="PANTHER" id="PTHR43798">
    <property type="entry name" value="MONOACYLGLYCEROL LIPASE"/>
    <property type="match status" value="1"/>
</dbReference>
<dbReference type="EMBL" id="JAGIOE010000001">
    <property type="protein sequence ID" value="MBP2374839.1"/>
    <property type="molecule type" value="Genomic_DNA"/>
</dbReference>
<comment type="caution">
    <text evidence="3">The sequence shown here is derived from an EMBL/GenBank/DDBJ whole genome shotgun (WGS) entry which is preliminary data.</text>
</comment>
<dbReference type="InterPro" id="IPR000639">
    <property type="entry name" value="Epox_hydrolase-like"/>
</dbReference>
<evidence type="ECO:0000313" key="4">
    <source>
        <dbReference type="Proteomes" id="UP000766570"/>
    </source>
</evidence>
<feature type="region of interest" description="Disordered" evidence="1">
    <location>
        <begin position="326"/>
        <end position="353"/>
    </location>
</feature>
<dbReference type="Proteomes" id="UP000766570">
    <property type="component" value="Unassembled WGS sequence"/>
</dbReference>
<dbReference type="Gene3D" id="3.40.50.1820">
    <property type="entry name" value="alpha/beta hydrolase"/>
    <property type="match status" value="1"/>
</dbReference>
<dbReference type="SUPFAM" id="SSF53474">
    <property type="entry name" value="alpha/beta-Hydrolases"/>
    <property type="match status" value="1"/>
</dbReference>
<evidence type="ECO:0000313" key="3">
    <source>
        <dbReference type="EMBL" id="MBP2374839.1"/>
    </source>
</evidence>
<gene>
    <name evidence="3" type="ORF">JOF46_002751</name>
</gene>
<reference evidence="3 4" key="1">
    <citation type="submission" date="2021-03" db="EMBL/GenBank/DDBJ databases">
        <title>Sequencing the genomes of 1000 actinobacteria strains.</title>
        <authorList>
            <person name="Klenk H.-P."/>
        </authorList>
    </citation>
    <scope>NUCLEOTIDE SEQUENCE [LARGE SCALE GENOMIC DNA]</scope>
    <source>
        <strain evidence="3 4">DSM 15454</strain>
    </source>
</reference>
<evidence type="ECO:0000259" key="2">
    <source>
        <dbReference type="Pfam" id="PF00561"/>
    </source>
</evidence>
<dbReference type="InterPro" id="IPR029058">
    <property type="entry name" value="AB_hydrolase_fold"/>
</dbReference>
<dbReference type="InterPro" id="IPR000073">
    <property type="entry name" value="AB_hydrolase_1"/>
</dbReference>
<dbReference type="PANTHER" id="PTHR43798:SF33">
    <property type="entry name" value="HYDROLASE, PUTATIVE (AFU_ORTHOLOGUE AFUA_2G14860)-RELATED"/>
    <property type="match status" value="1"/>
</dbReference>
<proteinExistence type="predicted"/>
<dbReference type="PRINTS" id="PR00412">
    <property type="entry name" value="EPOXHYDRLASE"/>
</dbReference>
<protein>
    <submittedName>
        <fullName evidence="3">Pimeloyl-ACP methyl ester carboxylesterase</fullName>
    </submittedName>
</protein>
<keyword evidence="4" id="KW-1185">Reference proteome</keyword>